<name>A0ABQ3UI00_9CHLR</name>
<reference evidence="2 3" key="1">
    <citation type="journal article" date="2021" name="Int. J. Syst. Evol. Microbiol.">
        <title>Reticulibacter mediterranei gen. nov., sp. nov., within the new family Reticulibacteraceae fam. nov., and Ktedonospora formicarum gen. nov., sp. nov., Ktedonobacter robiniae sp. nov., Dictyobacter formicarum sp. nov. and Dictyobacter arantiisoli sp. nov., belonging to the class Ktedonobacteria.</title>
        <authorList>
            <person name="Yabe S."/>
            <person name="Zheng Y."/>
            <person name="Wang C.M."/>
            <person name="Sakai Y."/>
            <person name="Abe K."/>
            <person name="Yokota A."/>
            <person name="Donadio S."/>
            <person name="Cavaletti L."/>
            <person name="Monciardini P."/>
        </authorList>
    </citation>
    <scope>NUCLEOTIDE SEQUENCE [LARGE SCALE GENOMIC DNA]</scope>
    <source>
        <strain evidence="2 3">SOSP1-30</strain>
    </source>
</reference>
<protein>
    <submittedName>
        <fullName evidence="2">Uncharacterized protein</fullName>
    </submittedName>
</protein>
<feature type="compositionally biased region" description="Gly residues" evidence="1">
    <location>
        <begin position="1"/>
        <end position="11"/>
    </location>
</feature>
<keyword evidence="3" id="KW-1185">Reference proteome</keyword>
<feature type="region of interest" description="Disordered" evidence="1">
    <location>
        <begin position="1"/>
        <end position="27"/>
    </location>
</feature>
<evidence type="ECO:0000313" key="3">
    <source>
        <dbReference type="Proteomes" id="UP000654345"/>
    </source>
</evidence>
<comment type="caution">
    <text evidence="2">The sequence shown here is derived from an EMBL/GenBank/DDBJ whole genome shotgun (WGS) entry which is preliminary data.</text>
</comment>
<dbReference type="Proteomes" id="UP000654345">
    <property type="component" value="Unassembled WGS sequence"/>
</dbReference>
<proteinExistence type="predicted"/>
<dbReference type="EMBL" id="BNJG01000001">
    <property type="protein sequence ID" value="GHO52344.1"/>
    <property type="molecule type" value="Genomic_DNA"/>
</dbReference>
<organism evidence="2 3">
    <name type="scientific">Ktedonobacter robiniae</name>
    <dbReference type="NCBI Taxonomy" id="2778365"/>
    <lineage>
        <taxon>Bacteria</taxon>
        <taxon>Bacillati</taxon>
        <taxon>Chloroflexota</taxon>
        <taxon>Ktedonobacteria</taxon>
        <taxon>Ktedonobacterales</taxon>
        <taxon>Ktedonobacteraceae</taxon>
        <taxon>Ktedonobacter</taxon>
    </lineage>
</organism>
<accession>A0ABQ3UI00</accession>
<gene>
    <name evidence="2" type="ORF">KSB_08190</name>
</gene>
<evidence type="ECO:0000313" key="2">
    <source>
        <dbReference type="EMBL" id="GHO52344.1"/>
    </source>
</evidence>
<sequence>MRCRLMGGGEGVSKQDQAGQESNDKEECGLSMQLAMMLTSEHDGSSYVI</sequence>
<evidence type="ECO:0000256" key="1">
    <source>
        <dbReference type="SAM" id="MobiDB-lite"/>
    </source>
</evidence>